<proteinExistence type="predicted"/>
<dbReference type="SMART" id="SM00418">
    <property type="entry name" value="HTH_ARSR"/>
    <property type="match status" value="1"/>
</dbReference>
<dbReference type="PROSITE" id="PS50987">
    <property type="entry name" value="HTH_ARSR_2"/>
    <property type="match status" value="1"/>
</dbReference>
<evidence type="ECO:0000259" key="1">
    <source>
        <dbReference type="PROSITE" id="PS50987"/>
    </source>
</evidence>
<dbReference type="PRINTS" id="PR00778">
    <property type="entry name" value="HTHARSR"/>
</dbReference>
<comment type="caution">
    <text evidence="2">The sequence shown here is derived from an EMBL/GenBank/DDBJ whole genome shotgun (WGS) entry which is preliminary data.</text>
</comment>
<evidence type="ECO:0000313" key="2">
    <source>
        <dbReference type="EMBL" id="PIU98341.1"/>
    </source>
</evidence>
<feature type="domain" description="HTH arsR-type" evidence="1">
    <location>
        <begin position="2"/>
        <end position="94"/>
    </location>
</feature>
<name>A0A2M7B5E6_9BACT</name>
<organism evidence="2 3">
    <name type="scientific">Candidatus Wolfebacteria bacterium CG03_land_8_20_14_0_80_40_12</name>
    <dbReference type="NCBI Taxonomy" id="1975069"/>
    <lineage>
        <taxon>Bacteria</taxon>
        <taxon>Candidatus Wolfeibacteriota</taxon>
    </lineage>
</organism>
<dbReference type="InterPro" id="IPR001845">
    <property type="entry name" value="HTH_ArsR_DNA-bd_dom"/>
</dbReference>
<sequence length="94" mass="10931">MAKIKTAKQMERHLKGMANHYRIEILLLIAEREGIILEDIVRALEANGKTIGEHTRRLHQAGLINKKYRGRFVEHTLSPYGETFVQFLKSFQRA</sequence>
<accession>A0A2M7B5E6</accession>
<dbReference type="GO" id="GO:0003700">
    <property type="term" value="F:DNA-binding transcription factor activity"/>
    <property type="evidence" value="ECO:0007669"/>
    <property type="project" value="InterPro"/>
</dbReference>
<dbReference type="AlphaFoldDB" id="A0A2M7B5E6"/>
<reference evidence="3" key="1">
    <citation type="submission" date="2017-09" db="EMBL/GenBank/DDBJ databases">
        <title>Depth-based differentiation of microbial function through sediment-hosted aquifers and enrichment of novel symbionts in the deep terrestrial subsurface.</title>
        <authorList>
            <person name="Probst A.J."/>
            <person name="Ladd B."/>
            <person name="Jarett J.K."/>
            <person name="Geller-Mcgrath D.E."/>
            <person name="Sieber C.M.K."/>
            <person name="Emerson J.B."/>
            <person name="Anantharaman K."/>
            <person name="Thomas B.C."/>
            <person name="Malmstrom R."/>
            <person name="Stieglmeier M."/>
            <person name="Klingl A."/>
            <person name="Woyke T."/>
            <person name="Ryan C.M."/>
            <person name="Banfield J.F."/>
        </authorList>
    </citation>
    <scope>NUCLEOTIDE SEQUENCE [LARGE SCALE GENOMIC DNA]</scope>
</reference>
<dbReference type="InterPro" id="IPR036388">
    <property type="entry name" value="WH-like_DNA-bd_sf"/>
</dbReference>
<evidence type="ECO:0000313" key="3">
    <source>
        <dbReference type="Proteomes" id="UP000228949"/>
    </source>
</evidence>
<dbReference type="Gene3D" id="1.10.10.10">
    <property type="entry name" value="Winged helix-like DNA-binding domain superfamily/Winged helix DNA-binding domain"/>
    <property type="match status" value="1"/>
</dbReference>
<dbReference type="EMBL" id="PEVJ01000047">
    <property type="protein sequence ID" value="PIU98341.1"/>
    <property type="molecule type" value="Genomic_DNA"/>
</dbReference>
<gene>
    <name evidence="2" type="ORF">COS61_01950</name>
</gene>
<dbReference type="Pfam" id="PF01022">
    <property type="entry name" value="HTH_5"/>
    <property type="match status" value="1"/>
</dbReference>
<dbReference type="SUPFAM" id="SSF46785">
    <property type="entry name" value="Winged helix' DNA-binding domain"/>
    <property type="match status" value="1"/>
</dbReference>
<dbReference type="Proteomes" id="UP000228949">
    <property type="component" value="Unassembled WGS sequence"/>
</dbReference>
<protein>
    <recommendedName>
        <fullName evidence="1">HTH arsR-type domain-containing protein</fullName>
    </recommendedName>
</protein>
<dbReference type="InterPro" id="IPR036390">
    <property type="entry name" value="WH_DNA-bd_sf"/>
</dbReference>